<evidence type="ECO:0000259" key="3">
    <source>
        <dbReference type="Pfam" id="PF22936"/>
    </source>
</evidence>
<proteinExistence type="predicted"/>
<sequence length="1792" mass="201576">MTSISTIYPDGFGKWDQKFGWKVAKLDFHYETSHRHRFARVPVYVDLIKPLVSKPFWTSEGGLYPFNPVRLLEVIESSEGSSHKKVNSVLDETKFFLWKQQILLTVRSYRLECLLTDALKPAPETITGDNGEFVSAKSTTVVCITVQQLFANRSTMVAIHLHYKLQSLKKGNDNMRTYLTRVKEVYDALASCGSTVSHVGHVSSILKGLTREYQPFMAVITTMKETLSLDSLYTVLLVVEAQLADFDEQVDLLPMSSNLAQHHEGHNSVEVDRNDSKVTWSSSVYISGGRGRARARIQCQLCGKLGHLVDRCWHHFDEDYMMLSRTDQAQANVISKATDQWVVTSGTTHHITPDAANVSNLNEFRGSGNLTVGNGVSLNIHNIGSTVVASSSKTFLLNELLHVPWITKNLLSVSKLARDNAAYLEFHAERCYVRDEASKEILCKVKRRRVVYIFIWLNNTSIFLPYTSEQNGVMECKHRHIVELNLVLLAQASLPIRYWSYAVNHKLAFISQSCTYLGFSPQHKGYQCLASDDKTMSCSRHHLSGVQSQNIPIVTDVRNWPHNIAPNEKNTPHVAEKVTTEATTDTYVNDDVNPIVPLSLASVDGHAESGGGADTTACSRLPSNTLLQNLHPMLTRSKKHYSLLAGEKLFKLNMLHFRRTTRGCWLSYQQVEFQLAASGCFNSNATQMVLFNDIRHVVTNGWELRHVDINNAFLNGDLDEDVSCSNHPASRADPSLFLSKRDDGDLYLLMYVDDIVITGLSSSAIQEVVQLLSNMFSLKDLGLLSFFLGIEVHRAHGSVMLSQRKFVLELLESWNERSCYVHYTNDLAYSVGKVAQYMHPRRETHMLAVKRILRYLAGTVDYGMLFQSVDAGLTISAFADADWGANVDDRISISGYRVFVGRCLVTWSSKKKKSVSRSTMEADGNECQFSLSCTVKTHRFGLHFAREKVAARQIQVNYIPAAHQIVDGFTKPLARVAFEDFRAEYVLYLFLRTNKKAGTSRENVRLLECAVMSNVSCNVYICISLLPMTSNQLKIKSFPGMTKWALIWTFMAVDCGGETVALTTSDATEKTGGYYYSYENCATGNQDRPISGIISMNGEVKNPTGNPDNLMETEDDNQITHSTSTIHDRITATHKINKGKVLEGKPKLSSLDLGHHRVVTFDVNQSHTDPKGLTASTLPSTKRKLTVGIPTSISCGGHSFPKILKEYTTEHKPHMVTFLETRISGKMTCRVMKKFGIWLLWNRPLLVEVVALTPSWSKHPQFSLVWDNWAPNGNLINSLHDFSNVLIKWNMEVYGNSFKEKCKIKNKLANAQAKLECNPTDHIISKELDLRTKLEDGPRRAILSETQRLKALVSDEEIKDALFDMNPIKALSKDDLYAIFFQSQWSIVGSSIKHSLFHGSWSLGAIYLARGSPPLSHLFFVDDVVLFYQASLNQAKLLGAILDRFSRFSWHKVNSQKTRVFFSTNVDEAEAVALCNLVGFQLSGQTVEISRGVYDKLEQISWRFIWGGSRYASKTPLVNWDSCCQPLCCGGLGLHPLKAQNYSFLVKMGFNFLIRLEALRAKIMRAKDSRSTKFWFDSWIPSSNPLVDELVPSQIPNPHAKEWCLPPMTWGKISLCDVGVVPECAQSRRPSSLYTKTSLRVMSRGKDATSASMIDVLFVVMTLKQSLMCSGTATMLVVDAGRRSRGAGSGAEVIIVITVLQFHVGMVIIVGSRKHDEFFTGMSIHYLLRWLTQCDADPTPYVMDLSEMKMFDPPHYVMKSNEKLVLFQLLMRWKQAKVEQVLLIMNFFSLIG</sequence>
<name>A0A6A3CZW3_HIBSY</name>
<dbReference type="Pfam" id="PF22936">
    <property type="entry name" value="Pol_BBD"/>
    <property type="match status" value="1"/>
</dbReference>
<dbReference type="Pfam" id="PF07727">
    <property type="entry name" value="RVT_2"/>
    <property type="match status" value="1"/>
</dbReference>
<dbReference type="GO" id="GO:0004190">
    <property type="term" value="F:aspartic-type endopeptidase activity"/>
    <property type="evidence" value="ECO:0007669"/>
    <property type="project" value="UniProtKB-KW"/>
</dbReference>
<dbReference type="SUPFAM" id="SSF56672">
    <property type="entry name" value="DNA/RNA polymerases"/>
    <property type="match status" value="1"/>
</dbReference>
<keyword evidence="1" id="KW-0378">Hydrolase</keyword>
<dbReference type="InterPro" id="IPR043502">
    <property type="entry name" value="DNA/RNA_pol_sf"/>
</dbReference>
<dbReference type="PANTHER" id="PTHR47481:SF10">
    <property type="entry name" value="COPIA-LIKE POLYPROTEIN_RETROTRANSPOSON"/>
    <property type="match status" value="1"/>
</dbReference>
<dbReference type="InterPro" id="IPR054722">
    <property type="entry name" value="PolX-like_BBD"/>
</dbReference>
<gene>
    <name evidence="4" type="ORF">F3Y22_tig00000910pilonHSYRG00040</name>
</gene>
<protein>
    <submittedName>
        <fullName evidence="4">Uncharacterized protein</fullName>
    </submittedName>
</protein>
<keyword evidence="1" id="KW-0064">Aspartyl protease</keyword>
<evidence type="ECO:0000256" key="1">
    <source>
        <dbReference type="ARBA" id="ARBA00022750"/>
    </source>
</evidence>
<evidence type="ECO:0000313" key="4">
    <source>
        <dbReference type="EMBL" id="KAE8733997.1"/>
    </source>
</evidence>
<reference evidence="4" key="1">
    <citation type="submission" date="2019-09" db="EMBL/GenBank/DDBJ databases">
        <title>Draft genome information of white flower Hibiscus syriacus.</title>
        <authorList>
            <person name="Kim Y.-M."/>
        </authorList>
    </citation>
    <scope>NUCLEOTIDE SEQUENCE [LARGE SCALE GENOMIC DNA]</scope>
    <source>
        <strain evidence="4">YM2019G1</strain>
    </source>
</reference>
<comment type="caution">
    <text evidence="4">The sequence shown here is derived from an EMBL/GenBank/DDBJ whole genome shotgun (WGS) entry which is preliminary data.</text>
</comment>
<dbReference type="InterPro" id="IPR013103">
    <property type="entry name" value="RVT_2"/>
</dbReference>
<keyword evidence="1" id="KW-0645">Protease</keyword>
<keyword evidence="5" id="KW-1185">Reference proteome</keyword>
<feature type="domain" description="Retrovirus-related Pol polyprotein from transposon TNT 1-94-like beta-barrel" evidence="3">
    <location>
        <begin position="341"/>
        <end position="418"/>
    </location>
</feature>
<dbReference type="EMBL" id="VEPZ02000080">
    <property type="protein sequence ID" value="KAE8733997.1"/>
    <property type="molecule type" value="Genomic_DNA"/>
</dbReference>
<accession>A0A6A3CZW3</accession>
<organism evidence="4 5">
    <name type="scientific">Hibiscus syriacus</name>
    <name type="common">Rose of Sharon</name>
    <dbReference type="NCBI Taxonomy" id="106335"/>
    <lineage>
        <taxon>Eukaryota</taxon>
        <taxon>Viridiplantae</taxon>
        <taxon>Streptophyta</taxon>
        <taxon>Embryophyta</taxon>
        <taxon>Tracheophyta</taxon>
        <taxon>Spermatophyta</taxon>
        <taxon>Magnoliopsida</taxon>
        <taxon>eudicotyledons</taxon>
        <taxon>Gunneridae</taxon>
        <taxon>Pentapetalae</taxon>
        <taxon>rosids</taxon>
        <taxon>malvids</taxon>
        <taxon>Malvales</taxon>
        <taxon>Malvaceae</taxon>
        <taxon>Malvoideae</taxon>
        <taxon>Hibiscus</taxon>
    </lineage>
</organism>
<evidence type="ECO:0000259" key="2">
    <source>
        <dbReference type="Pfam" id="PF07727"/>
    </source>
</evidence>
<dbReference type="Proteomes" id="UP000436088">
    <property type="component" value="Unassembled WGS sequence"/>
</dbReference>
<dbReference type="Pfam" id="PF14223">
    <property type="entry name" value="Retrotran_gag_2"/>
    <property type="match status" value="1"/>
</dbReference>
<evidence type="ECO:0000313" key="5">
    <source>
        <dbReference type="Proteomes" id="UP000436088"/>
    </source>
</evidence>
<dbReference type="PANTHER" id="PTHR47481">
    <property type="match status" value="1"/>
</dbReference>
<feature type="domain" description="Reverse transcriptase Ty1/copia-type" evidence="2">
    <location>
        <begin position="735"/>
        <end position="824"/>
    </location>
</feature>